<dbReference type="EMBL" id="KK088435">
    <property type="protein sequence ID" value="EYE92697.1"/>
    <property type="molecule type" value="Genomic_DNA"/>
</dbReference>
<organism evidence="3 4">
    <name type="scientific">Aspergillus ruber (strain CBS 135680)</name>
    <dbReference type="NCBI Taxonomy" id="1388766"/>
    <lineage>
        <taxon>Eukaryota</taxon>
        <taxon>Fungi</taxon>
        <taxon>Dikarya</taxon>
        <taxon>Ascomycota</taxon>
        <taxon>Pezizomycotina</taxon>
        <taxon>Eurotiomycetes</taxon>
        <taxon>Eurotiomycetidae</taxon>
        <taxon>Eurotiales</taxon>
        <taxon>Aspergillaceae</taxon>
        <taxon>Aspergillus</taxon>
        <taxon>Aspergillus subgen. Aspergillus</taxon>
    </lineage>
</organism>
<dbReference type="Gene3D" id="3.40.220.10">
    <property type="entry name" value="Leucine Aminopeptidase, subunit E, domain 1"/>
    <property type="match status" value="1"/>
</dbReference>
<accession>A0A017S6W6</accession>
<dbReference type="InterPro" id="IPR012664">
    <property type="entry name" value="CHP02452"/>
</dbReference>
<evidence type="ECO:0000256" key="1">
    <source>
        <dbReference type="SAM" id="MobiDB-lite"/>
    </source>
</evidence>
<dbReference type="STRING" id="1388766.A0A017S6W6"/>
<dbReference type="AlphaFoldDB" id="A0A017S6W6"/>
<dbReference type="InterPro" id="IPR043472">
    <property type="entry name" value="Macro_dom-like"/>
</dbReference>
<name>A0A017S6W6_ASPRC</name>
<dbReference type="NCBIfam" id="TIGR02452">
    <property type="entry name" value="TIGR02452 family protein"/>
    <property type="match status" value="1"/>
</dbReference>
<dbReference type="PANTHER" id="PTHR35596:SF1">
    <property type="entry name" value="MICROBIAL-TYPE PARG CATALYTIC DOMAIN-CONTAINING PROTEIN"/>
    <property type="match status" value="1"/>
</dbReference>
<dbReference type="HOGENOM" id="CLU_024412_0_1_1"/>
<dbReference type="Proteomes" id="UP000019804">
    <property type="component" value="Unassembled WGS sequence"/>
</dbReference>
<proteinExistence type="predicted"/>
<sequence length="295" mass="33517">MYCSTSQPGATPRHNWDAGRQQRREVAEETVKLLPGILEDLPIKPDGYKWTQSETRRLDPMYCPNLNGQVRVVNGDTFDTAIRFDELFPRNNSINTKPVCVLNMANAIWAGGGFRNGSLAQEEELCYRSSLIFTLKLRFYPMKERETIYSPTVVIIRKGINGDYELLDLKKPKSLPVVSVVSMAALYDPRLSWPASGPPTYKDPADRELMKEKMRVILCVAARNKHRRLVLGALGCGAFNNPREEVANCWAEVLREQEFQGWWETIAFAIVPPPPSLRERSNLEIFEEVLDGLSI</sequence>
<evidence type="ECO:0000313" key="3">
    <source>
        <dbReference type="EMBL" id="EYE92697.1"/>
    </source>
</evidence>
<dbReference type="SUPFAM" id="SSF52949">
    <property type="entry name" value="Macro domain-like"/>
    <property type="match status" value="1"/>
</dbReference>
<reference evidence="4" key="1">
    <citation type="journal article" date="2014" name="Nat. Commun.">
        <title>Genomic adaptations of the halophilic Dead Sea filamentous fungus Eurotium rubrum.</title>
        <authorList>
            <person name="Kis-Papo T."/>
            <person name="Weig A.R."/>
            <person name="Riley R."/>
            <person name="Persoh D."/>
            <person name="Salamov A."/>
            <person name="Sun H."/>
            <person name="Lipzen A."/>
            <person name="Wasser S.P."/>
            <person name="Rambold G."/>
            <person name="Grigoriev I.V."/>
            <person name="Nevo E."/>
        </authorList>
    </citation>
    <scope>NUCLEOTIDE SEQUENCE [LARGE SCALE GENOMIC DNA]</scope>
    <source>
        <strain evidence="4">CBS 135680</strain>
    </source>
</reference>
<dbReference type="RefSeq" id="XP_040636385.1">
    <property type="nucleotide sequence ID" value="XM_040784759.1"/>
</dbReference>
<dbReference type="Pfam" id="PF10021">
    <property type="entry name" value="PARG_cat_microb"/>
    <property type="match status" value="1"/>
</dbReference>
<dbReference type="InterPro" id="IPR019261">
    <property type="entry name" value="PARG_cat_microbial"/>
</dbReference>
<feature type="region of interest" description="Disordered" evidence="1">
    <location>
        <begin position="1"/>
        <end position="20"/>
    </location>
</feature>
<evidence type="ECO:0000313" key="4">
    <source>
        <dbReference type="Proteomes" id="UP000019804"/>
    </source>
</evidence>
<gene>
    <name evidence="3" type="ORF">EURHEDRAFT_461889</name>
</gene>
<keyword evidence="4" id="KW-1185">Reference proteome</keyword>
<dbReference type="PANTHER" id="PTHR35596">
    <property type="entry name" value="DUF2263 DOMAIN-CONTAINING PROTEIN"/>
    <property type="match status" value="1"/>
</dbReference>
<evidence type="ECO:0000259" key="2">
    <source>
        <dbReference type="Pfam" id="PF10021"/>
    </source>
</evidence>
<feature type="domain" description="Microbial-type PARG catalytic" evidence="2">
    <location>
        <begin position="67"/>
        <end position="157"/>
    </location>
</feature>
<dbReference type="OrthoDB" id="9985428at2759"/>
<protein>
    <recommendedName>
        <fullName evidence="2">Microbial-type PARG catalytic domain-containing protein</fullName>
    </recommendedName>
</protein>
<dbReference type="GeneID" id="63699883"/>